<keyword evidence="1" id="KW-1133">Transmembrane helix</keyword>
<proteinExistence type="predicted"/>
<feature type="transmembrane region" description="Helical" evidence="1">
    <location>
        <begin position="32"/>
        <end position="53"/>
    </location>
</feature>
<dbReference type="EMBL" id="SIHO01000004">
    <property type="protein sequence ID" value="TFU00399.1"/>
    <property type="molecule type" value="Genomic_DNA"/>
</dbReference>
<accession>A0A4Y9EL38</accession>
<dbReference type="AlphaFoldDB" id="A0A4Y9EL38"/>
<name>A0A4Y9EL38_9SPHN</name>
<keyword evidence="3" id="KW-1185">Reference proteome</keyword>
<evidence type="ECO:0000313" key="2">
    <source>
        <dbReference type="EMBL" id="TFU00399.1"/>
    </source>
</evidence>
<protein>
    <recommendedName>
        <fullName evidence="4">DNA methyltransferase</fullName>
    </recommendedName>
</protein>
<comment type="caution">
    <text evidence="2">The sequence shown here is derived from an EMBL/GenBank/DDBJ whole genome shotgun (WGS) entry which is preliminary data.</text>
</comment>
<evidence type="ECO:0000313" key="3">
    <source>
        <dbReference type="Proteomes" id="UP000297737"/>
    </source>
</evidence>
<evidence type="ECO:0008006" key="4">
    <source>
        <dbReference type="Google" id="ProtNLM"/>
    </source>
</evidence>
<organism evidence="2 3">
    <name type="scientific">Glacieibacterium arshaanense</name>
    <dbReference type="NCBI Taxonomy" id="2511025"/>
    <lineage>
        <taxon>Bacteria</taxon>
        <taxon>Pseudomonadati</taxon>
        <taxon>Pseudomonadota</taxon>
        <taxon>Alphaproteobacteria</taxon>
        <taxon>Sphingomonadales</taxon>
        <taxon>Sphingosinicellaceae</taxon>
        <taxon>Glacieibacterium</taxon>
    </lineage>
</organism>
<evidence type="ECO:0000256" key="1">
    <source>
        <dbReference type="SAM" id="Phobius"/>
    </source>
</evidence>
<feature type="transmembrane region" description="Helical" evidence="1">
    <location>
        <begin position="65"/>
        <end position="89"/>
    </location>
</feature>
<reference evidence="2 3" key="1">
    <citation type="submission" date="2019-02" db="EMBL/GenBank/DDBJ databases">
        <title>Polymorphobacter sp. isolated from the lake at the Tibet of China.</title>
        <authorList>
            <person name="Li A."/>
        </authorList>
    </citation>
    <scope>NUCLEOTIDE SEQUENCE [LARGE SCALE GENOMIC DNA]</scope>
    <source>
        <strain evidence="2 3">DJ1R-1</strain>
    </source>
</reference>
<dbReference type="RefSeq" id="WP_135247167.1">
    <property type="nucleotide sequence ID" value="NZ_SIHO01000004.1"/>
</dbReference>
<gene>
    <name evidence="2" type="ORF">EUV02_15245</name>
</gene>
<keyword evidence="1" id="KW-0472">Membrane</keyword>
<dbReference type="Proteomes" id="UP000297737">
    <property type="component" value="Unassembled WGS sequence"/>
</dbReference>
<keyword evidence="1" id="KW-0812">Transmembrane</keyword>
<sequence>MDIAGMLVQLVAGAAAGNGVGKVAPGLSLGTAGNSIVGGLGGIIVSQLLPMLMGNTAVAGTGLDMATIIAGFISGGVGGGVTSLIVGLIKSKMAK</sequence>